<gene>
    <name evidence="2" type="ORF">OV287_45355</name>
</gene>
<evidence type="ECO:0000313" key="2">
    <source>
        <dbReference type="EMBL" id="MCY1081701.1"/>
    </source>
</evidence>
<sequence length="767" mass="82581">MSKRRETPRPAAGVLRWGVLLLAAVLLTPGCITPGPRTLSKRQETALETSPFRAPFSTSSLEDEAPQRLHRRRSARGLGSDATLLGAGETVVHAVASGGPLPQGPATCGGQAVPQGWPDFSSGGEELLAPFLTCTSPAEYVALQQRVDMPRLLEALDDWDAVRLGALGPVREDAAHLLQKKRAGFLVGATERYGPYHAEVFALFLLHSAHDDEVDAVLRLLAGDKLLGQTLALMPAVREELEARGLPLSRYPERAERGGDVLRGLGRAARDALATSQLVDGARYMEMTGRWAHLPPPYRHAAHQVDMALALRHLSAGNVALGTFDSMTFGVPLGFYYLLAGTGQGMYSLSQDEYEQATRELAPALLLGTLYAGGKGVRALSQARGAGAPALGGLQAVQQHLRGLRELGRQVRTTLGVEGMRELARWIRERREVGHFVAVGGVDAALALHEARGNVAQAQAMMSRARPGATGAPVEGGTAHKGSGKVAPVADDAARARLEAAAAEHAGSLASLVDKGAGLTLEVVEARLALVELEATGPRLPRDVAVLEKHRPSPDAPLPGAEGNPRWGEYVTYYEGRLREIKQGKAAEAPLHWAPYERMRGWFARGLAFERLMVELLEADAKLPRAQRRFLGAFIQPQVLRCVGVMKPESGLRYADVLVIEEGGFSREPPRVETFSFKSRDLSGLKYDALKAQMVEDASEALQKYGGTLDIRRDSLQSLLPRGSEVPVQRVRLVYEGGDLLPRKAADLQKAVSETKSTLPGVEVLSQ</sequence>
<dbReference type="EMBL" id="JAPNKA010000001">
    <property type="protein sequence ID" value="MCY1081701.1"/>
    <property type="molecule type" value="Genomic_DNA"/>
</dbReference>
<keyword evidence="3" id="KW-1185">Reference proteome</keyword>
<accession>A0ABT4AJE5</accession>
<reference evidence="2 3" key="1">
    <citation type="submission" date="2022-11" db="EMBL/GenBank/DDBJ databases">
        <title>Minimal conservation of predation-associated metabolite biosynthetic gene clusters underscores biosynthetic potential of Myxococcota including descriptions for ten novel species: Archangium lansinium sp. nov., Myxococcus landrumus sp. nov., Nannocystis bai.</title>
        <authorList>
            <person name="Ahearne A."/>
            <person name="Stevens C."/>
            <person name="Phillips K."/>
        </authorList>
    </citation>
    <scope>NUCLEOTIDE SEQUENCE [LARGE SCALE GENOMIC DNA]</scope>
    <source>
        <strain evidence="2 3">MIWBW</strain>
    </source>
</reference>
<comment type="caution">
    <text evidence="2">The sequence shown here is derived from an EMBL/GenBank/DDBJ whole genome shotgun (WGS) entry which is preliminary data.</text>
</comment>
<evidence type="ECO:0000313" key="3">
    <source>
        <dbReference type="Proteomes" id="UP001207654"/>
    </source>
</evidence>
<protein>
    <recommendedName>
        <fullName evidence="4">Lipoprotein</fullName>
    </recommendedName>
</protein>
<dbReference type="RefSeq" id="WP_267540290.1">
    <property type="nucleotide sequence ID" value="NZ_JAPNKA010000001.1"/>
</dbReference>
<organism evidence="2 3">
    <name type="scientific">Archangium lansingense</name>
    <dbReference type="NCBI Taxonomy" id="2995310"/>
    <lineage>
        <taxon>Bacteria</taxon>
        <taxon>Pseudomonadati</taxon>
        <taxon>Myxococcota</taxon>
        <taxon>Myxococcia</taxon>
        <taxon>Myxococcales</taxon>
        <taxon>Cystobacterineae</taxon>
        <taxon>Archangiaceae</taxon>
        <taxon>Archangium</taxon>
    </lineage>
</organism>
<dbReference type="Proteomes" id="UP001207654">
    <property type="component" value="Unassembled WGS sequence"/>
</dbReference>
<feature type="region of interest" description="Disordered" evidence="1">
    <location>
        <begin position="33"/>
        <end position="76"/>
    </location>
</feature>
<evidence type="ECO:0000256" key="1">
    <source>
        <dbReference type="SAM" id="MobiDB-lite"/>
    </source>
</evidence>
<name>A0ABT4AJE5_9BACT</name>
<proteinExistence type="predicted"/>
<evidence type="ECO:0008006" key="4">
    <source>
        <dbReference type="Google" id="ProtNLM"/>
    </source>
</evidence>